<proteinExistence type="predicted"/>
<name>A0ABQ8VQ14_9AGAR</name>
<feature type="compositionally biased region" description="Polar residues" evidence="1">
    <location>
        <begin position="1"/>
        <end position="15"/>
    </location>
</feature>
<evidence type="ECO:0000313" key="2">
    <source>
        <dbReference type="EMBL" id="KAJ4496690.1"/>
    </source>
</evidence>
<dbReference type="EMBL" id="JANVFT010000026">
    <property type="protein sequence ID" value="KAJ4496690.1"/>
    <property type="molecule type" value="Genomic_DNA"/>
</dbReference>
<accession>A0ABQ8VQ14</accession>
<protein>
    <submittedName>
        <fullName evidence="2">Uncharacterized protein</fullName>
    </submittedName>
</protein>
<dbReference type="Proteomes" id="UP001150217">
    <property type="component" value="Unassembled WGS sequence"/>
</dbReference>
<feature type="region of interest" description="Disordered" evidence="1">
    <location>
        <begin position="1"/>
        <end position="60"/>
    </location>
</feature>
<evidence type="ECO:0000256" key="1">
    <source>
        <dbReference type="SAM" id="MobiDB-lite"/>
    </source>
</evidence>
<gene>
    <name evidence="2" type="ORF">C8R41DRAFT_918262</name>
</gene>
<feature type="region of interest" description="Disordered" evidence="1">
    <location>
        <begin position="148"/>
        <end position="174"/>
    </location>
</feature>
<sequence length="401" mass="45453">MPNNQTPSFPLNDQPPSFPLNDQPLSFPLNDQPPSFPLNDQPPTLPLNDQPPSFPLNDQPLSFPLNDQPPLFMLNEQSLLFPLQQMTERQRSLLLEDLLQLTSLARPRTAMASEVRGSDLHAPPATIPIAPLNSSEASGALLHPLPSCSHPVSELPSSASRHRHSRRQKSTPIHPPKVIDMSVIRLVNILALNFDDCCSKLSRTHTVSNDLRFTDIPGMLLFDRYTPWRKLRDILIPLGYKRSLNQRWGVLAYAGVRYAGGDCETLTDILTRLGWCQRTWDDKCDMFEWAEDVRNWAWDSNRFEETAIVTGKDYTKQGDLFNHWFRIKLLFDWPGYLTLGLSPSKESTNEVERLAAELTQNTIKTNRVAIKACLVRLRSPTDLLTPPIHTSYFSSQPVPST</sequence>
<keyword evidence="3" id="KW-1185">Reference proteome</keyword>
<reference evidence="2" key="1">
    <citation type="submission" date="2022-08" db="EMBL/GenBank/DDBJ databases">
        <title>A Global Phylogenomic Analysis of the Shiitake Genus Lentinula.</title>
        <authorList>
            <consortium name="DOE Joint Genome Institute"/>
            <person name="Sierra-Patev S."/>
            <person name="Min B."/>
            <person name="Naranjo-Ortiz M."/>
            <person name="Looney B."/>
            <person name="Konkel Z."/>
            <person name="Slot J.C."/>
            <person name="Sakamoto Y."/>
            <person name="Steenwyk J.L."/>
            <person name="Rokas A."/>
            <person name="Carro J."/>
            <person name="Camarero S."/>
            <person name="Ferreira P."/>
            <person name="Molpeceres G."/>
            <person name="Ruiz-Duenas F.J."/>
            <person name="Serrano A."/>
            <person name="Henrissat B."/>
            <person name="Drula E."/>
            <person name="Hughes K.W."/>
            <person name="Mata J.L."/>
            <person name="Ishikawa N.K."/>
            <person name="Vargas-Isla R."/>
            <person name="Ushijima S."/>
            <person name="Smith C.A."/>
            <person name="Ahrendt S."/>
            <person name="Andreopoulos W."/>
            <person name="He G."/>
            <person name="Labutti K."/>
            <person name="Lipzen A."/>
            <person name="Ng V."/>
            <person name="Riley R."/>
            <person name="Sandor L."/>
            <person name="Barry K."/>
            <person name="Martinez A.T."/>
            <person name="Xiao Y."/>
            <person name="Gibbons J.G."/>
            <person name="Terashima K."/>
            <person name="Grigoriev I.V."/>
            <person name="Hibbett D.S."/>
        </authorList>
    </citation>
    <scope>NUCLEOTIDE SEQUENCE</scope>
    <source>
        <strain evidence="2">RHP3577 ss4</strain>
    </source>
</reference>
<comment type="caution">
    <text evidence="2">The sequence shown here is derived from an EMBL/GenBank/DDBJ whole genome shotgun (WGS) entry which is preliminary data.</text>
</comment>
<evidence type="ECO:0000313" key="3">
    <source>
        <dbReference type="Proteomes" id="UP001150217"/>
    </source>
</evidence>
<organism evidence="2 3">
    <name type="scientific">Lentinula lateritia</name>
    <dbReference type="NCBI Taxonomy" id="40482"/>
    <lineage>
        <taxon>Eukaryota</taxon>
        <taxon>Fungi</taxon>
        <taxon>Dikarya</taxon>
        <taxon>Basidiomycota</taxon>
        <taxon>Agaricomycotina</taxon>
        <taxon>Agaricomycetes</taxon>
        <taxon>Agaricomycetidae</taxon>
        <taxon>Agaricales</taxon>
        <taxon>Marasmiineae</taxon>
        <taxon>Omphalotaceae</taxon>
        <taxon>Lentinula</taxon>
    </lineage>
</organism>
<feature type="compositionally biased region" description="Basic residues" evidence="1">
    <location>
        <begin position="160"/>
        <end position="169"/>
    </location>
</feature>